<evidence type="ECO:0000313" key="4">
    <source>
        <dbReference type="Proteomes" id="UP001174677"/>
    </source>
</evidence>
<evidence type="ECO:0008006" key="5">
    <source>
        <dbReference type="Google" id="ProtNLM"/>
    </source>
</evidence>
<evidence type="ECO:0000256" key="2">
    <source>
        <dbReference type="SAM" id="Phobius"/>
    </source>
</evidence>
<evidence type="ECO:0000313" key="3">
    <source>
        <dbReference type="EMBL" id="KAJ9185155.1"/>
    </source>
</evidence>
<accession>A0ABQ9N1S5</accession>
<gene>
    <name evidence="3" type="ORF">P3X46_004816</name>
</gene>
<dbReference type="EMBL" id="JARPOI010000003">
    <property type="protein sequence ID" value="KAJ9185155.1"/>
    <property type="molecule type" value="Genomic_DNA"/>
</dbReference>
<keyword evidence="4" id="KW-1185">Reference proteome</keyword>
<feature type="region of interest" description="Disordered" evidence="1">
    <location>
        <begin position="126"/>
        <end position="199"/>
    </location>
</feature>
<feature type="compositionally biased region" description="Basic and acidic residues" evidence="1">
    <location>
        <begin position="134"/>
        <end position="157"/>
    </location>
</feature>
<keyword evidence="2" id="KW-0472">Membrane</keyword>
<dbReference type="Proteomes" id="UP001174677">
    <property type="component" value="Chromosome 3"/>
</dbReference>
<keyword evidence="2" id="KW-1133">Transmembrane helix</keyword>
<keyword evidence="2" id="KW-0812">Transmembrane</keyword>
<dbReference type="PANTHER" id="PTHR34947:SF4">
    <property type="entry name" value="TRANSMEMBRANE PROTEIN"/>
    <property type="match status" value="1"/>
</dbReference>
<name>A0ABQ9N1S5_HEVBR</name>
<feature type="compositionally biased region" description="Basic and acidic residues" evidence="1">
    <location>
        <begin position="175"/>
        <end position="185"/>
    </location>
</feature>
<protein>
    <recommendedName>
        <fullName evidence="5">DUF4408 domain-containing protein</fullName>
    </recommendedName>
</protein>
<proteinExistence type="predicted"/>
<dbReference type="PANTHER" id="PTHR34947">
    <property type="entry name" value="TRANSMEMBRANE PROTEIN"/>
    <property type="match status" value="1"/>
</dbReference>
<sequence>MDQTGHQKLPEVGQIVYYKYHLLRRNLQVLLTMSLVFFSLCFFLGFSLFPNSFYVCFNTCLLSFLTHKLERKYVFLICNGILAVLAKSSVSCRSSTSGFDFDGQLSAVKPTVADIASIEDVALSAKEEEEEEEGAAHKHELQEQEGENLQKREREDLIAEDEGNDEERGGSLVKRNLEDDKKEEGGGGGNEELASTEELNRRFEEFIRKMKEEIRIEAQQQLIAV</sequence>
<comment type="caution">
    <text evidence="3">The sequence shown here is derived from an EMBL/GenBank/DDBJ whole genome shotgun (WGS) entry which is preliminary data.</text>
</comment>
<organism evidence="3 4">
    <name type="scientific">Hevea brasiliensis</name>
    <name type="common">Para rubber tree</name>
    <name type="synonym">Siphonia brasiliensis</name>
    <dbReference type="NCBI Taxonomy" id="3981"/>
    <lineage>
        <taxon>Eukaryota</taxon>
        <taxon>Viridiplantae</taxon>
        <taxon>Streptophyta</taxon>
        <taxon>Embryophyta</taxon>
        <taxon>Tracheophyta</taxon>
        <taxon>Spermatophyta</taxon>
        <taxon>Magnoliopsida</taxon>
        <taxon>eudicotyledons</taxon>
        <taxon>Gunneridae</taxon>
        <taxon>Pentapetalae</taxon>
        <taxon>rosids</taxon>
        <taxon>fabids</taxon>
        <taxon>Malpighiales</taxon>
        <taxon>Euphorbiaceae</taxon>
        <taxon>Crotonoideae</taxon>
        <taxon>Micrandreae</taxon>
        <taxon>Hevea</taxon>
    </lineage>
</organism>
<evidence type="ECO:0000256" key="1">
    <source>
        <dbReference type="SAM" id="MobiDB-lite"/>
    </source>
</evidence>
<reference evidence="3" key="1">
    <citation type="journal article" date="2023" name="Plant Biotechnol. J.">
        <title>Chromosome-level wild Hevea brasiliensis genome provides new tools for genomic-assisted breeding and valuable loci to elevate rubber yield.</title>
        <authorList>
            <person name="Cheng H."/>
            <person name="Song X."/>
            <person name="Hu Y."/>
            <person name="Wu T."/>
            <person name="Yang Q."/>
            <person name="An Z."/>
            <person name="Feng S."/>
            <person name="Deng Z."/>
            <person name="Wu W."/>
            <person name="Zeng X."/>
            <person name="Tu M."/>
            <person name="Wang X."/>
            <person name="Huang H."/>
        </authorList>
    </citation>
    <scope>NUCLEOTIDE SEQUENCE</scope>
    <source>
        <strain evidence="3">MT/VB/25A 57/8</strain>
    </source>
</reference>
<feature type="transmembrane region" description="Helical" evidence="2">
    <location>
        <begin position="29"/>
        <end position="49"/>
    </location>
</feature>